<name>J3JHW6_9EURY</name>
<evidence type="ECO:0000313" key="3">
    <source>
        <dbReference type="Proteomes" id="UP000007813"/>
    </source>
</evidence>
<evidence type="ECO:0000313" key="2">
    <source>
        <dbReference type="EMBL" id="EJN61336.1"/>
    </source>
</evidence>
<dbReference type="EMBL" id="ALJD01000002">
    <property type="protein sequence ID" value="EJN61336.1"/>
    <property type="molecule type" value="Genomic_DNA"/>
</dbReference>
<comment type="caution">
    <text evidence="2">The sequence shown here is derived from an EMBL/GenBank/DDBJ whole genome shotgun (WGS) entry which is preliminary data.</text>
</comment>
<evidence type="ECO:0000256" key="1">
    <source>
        <dbReference type="SAM" id="MobiDB-lite"/>
    </source>
</evidence>
<feature type="region of interest" description="Disordered" evidence="1">
    <location>
        <begin position="1"/>
        <end position="42"/>
    </location>
</feature>
<feature type="compositionally biased region" description="Basic and acidic residues" evidence="1">
    <location>
        <begin position="17"/>
        <end position="35"/>
    </location>
</feature>
<proteinExistence type="predicted"/>
<dbReference type="AlphaFoldDB" id="J3JHW6"/>
<gene>
    <name evidence="2" type="ORF">HSB1_03770</name>
</gene>
<dbReference type="Proteomes" id="UP000007813">
    <property type="component" value="Unassembled WGS sequence"/>
</dbReference>
<reference evidence="2 3" key="1">
    <citation type="journal article" date="2012" name="J. Bacteriol.">
        <title>Draft Genome Sequence of the Extremely Halophilic Archaeon Halogranum salarium B-1T.</title>
        <authorList>
            <person name="Kim K.K."/>
            <person name="Lee K.C."/>
            <person name="Lee J.S."/>
        </authorList>
    </citation>
    <scope>NUCLEOTIDE SEQUENCE [LARGE SCALE GENOMIC DNA]</scope>
    <source>
        <strain evidence="2 3">B-1</strain>
    </source>
</reference>
<protein>
    <submittedName>
        <fullName evidence="2">Uncharacterized protein</fullName>
    </submittedName>
</protein>
<feature type="compositionally biased region" description="Basic and acidic residues" evidence="1">
    <location>
        <begin position="1"/>
        <end position="10"/>
    </location>
</feature>
<organism evidence="2 3">
    <name type="scientific">Halogranum salarium B-1</name>
    <dbReference type="NCBI Taxonomy" id="1210908"/>
    <lineage>
        <taxon>Archaea</taxon>
        <taxon>Methanobacteriati</taxon>
        <taxon>Methanobacteriota</taxon>
        <taxon>Stenosarchaea group</taxon>
        <taxon>Halobacteria</taxon>
        <taxon>Halobacteriales</taxon>
        <taxon>Haloferacaceae</taxon>
    </lineage>
</organism>
<sequence length="42" mass="4841">METRGTESHGPRAYQRLVERVRAEPDRAEETERRQSSATIPS</sequence>
<accession>J3JHW6</accession>